<gene>
    <name evidence="1" type="ORF">LY90DRAFT_505491</name>
</gene>
<dbReference type="Proteomes" id="UP000193920">
    <property type="component" value="Unassembled WGS sequence"/>
</dbReference>
<keyword evidence="2" id="KW-1185">Reference proteome</keyword>
<protein>
    <submittedName>
        <fullName evidence="1">Uncharacterized protein</fullName>
    </submittedName>
</protein>
<evidence type="ECO:0000313" key="1">
    <source>
        <dbReference type="EMBL" id="ORY62024.1"/>
    </source>
</evidence>
<comment type="caution">
    <text evidence="1">The sequence shown here is derived from an EMBL/GenBank/DDBJ whole genome shotgun (WGS) entry which is preliminary data.</text>
</comment>
<accession>A0A1Y2DSA7</accession>
<name>A0A1Y2DSA7_9FUNG</name>
<organism evidence="1 2">
    <name type="scientific">Neocallimastix californiae</name>
    <dbReference type="NCBI Taxonomy" id="1754190"/>
    <lineage>
        <taxon>Eukaryota</taxon>
        <taxon>Fungi</taxon>
        <taxon>Fungi incertae sedis</taxon>
        <taxon>Chytridiomycota</taxon>
        <taxon>Chytridiomycota incertae sedis</taxon>
        <taxon>Neocallimastigomycetes</taxon>
        <taxon>Neocallimastigales</taxon>
        <taxon>Neocallimastigaceae</taxon>
        <taxon>Neocallimastix</taxon>
    </lineage>
</organism>
<proteinExistence type="predicted"/>
<dbReference type="AlphaFoldDB" id="A0A1Y2DSA7"/>
<evidence type="ECO:0000313" key="2">
    <source>
        <dbReference type="Proteomes" id="UP000193920"/>
    </source>
</evidence>
<reference evidence="1 2" key="1">
    <citation type="submission" date="2016-08" db="EMBL/GenBank/DDBJ databases">
        <title>A Parts List for Fungal Cellulosomes Revealed by Comparative Genomics.</title>
        <authorList>
            <consortium name="DOE Joint Genome Institute"/>
            <person name="Haitjema C.H."/>
            <person name="Gilmore S.P."/>
            <person name="Henske J.K."/>
            <person name="Solomon K.V."/>
            <person name="De Groot R."/>
            <person name="Kuo A."/>
            <person name="Mondo S.J."/>
            <person name="Salamov A.A."/>
            <person name="Labutti K."/>
            <person name="Zhao Z."/>
            <person name="Chiniquy J."/>
            <person name="Barry K."/>
            <person name="Brewer H.M."/>
            <person name="Purvine S.O."/>
            <person name="Wright A.T."/>
            <person name="Boxma B."/>
            <person name="Van Alen T."/>
            <person name="Hackstein J.H."/>
            <person name="Baker S.E."/>
            <person name="Grigoriev I.V."/>
            <person name="O'Malley M.A."/>
        </authorList>
    </citation>
    <scope>NUCLEOTIDE SEQUENCE [LARGE SCALE GENOMIC DNA]</scope>
    <source>
        <strain evidence="1 2">G1</strain>
    </source>
</reference>
<sequence length="578" mass="66050">MQYKEFFNHGIKKDNNDNHDLLLTSSENMNNHCLNNSSLLTNNALLSNVKESSKMDATSIGVLNIEKNDKTLISDSNLLLNELNENTMTGITEDLRDITKAIDEKSLKEDNESKKDLKNLDLKATLEWNNSFDFDLKNKNKNERKSPDFSLLNSCLIQSNDSKLDFFGENDAIKDENDNNQKEVTHSIENKCLDQEMIVSPLNKNTDLNTKNKDSNKILQDMSVDHMNDALALNNDFNSLNSTNLFSEKLNDHEEREKNDNLLNEIDNKFFEELFPFDFFQFHDGQQQQVSNLNDQVNNYHQNNNLSYYPLELKQNFDNNLKENKLVNEMPIIPFNIYNYPLRNNNNSSNMNSQIVNTPFTNDISTEFLAPTSLSLSSINNISFSDSSLGYQNNTVLPLNFKLNSNILGKSPDSLLVNNANLWNTNPKIINSDYSYFPVNQNNSNRATVSLSGTLSNQDYLNDNISNYLKQNNNNTSLSLNSYCQNDQFNLYSSTGINNINIPLDSNYILQKSSPLSFCNYSLNSNTLKSINNNNNNNNSNSIRNLGNEILSDQLFQPLNSDNDLKSRLIYKILMSSY</sequence>
<dbReference type="EMBL" id="MCOG01000058">
    <property type="protein sequence ID" value="ORY62024.1"/>
    <property type="molecule type" value="Genomic_DNA"/>
</dbReference>